<evidence type="ECO:0000256" key="9">
    <source>
        <dbReference type="ARBA" id="ARBA00023136"/>
    </source>
</evidence>
<evidence type="ECO:0000256" key="8">
    <source>
        <dbReference type="ARBA" id="ARBA00022840"/>
    </source>
</evidence>
<keyword evidence="6 11" id="KW-0547">Nucleotide-binding</keyword>
<dbReference type="PROSITE" id="PS00107">
    <property type="entry name" value="PROTEIN_KINASE_ATP"/>
    <property type="match status" value="1"/>
</dbReference>
<dbReference type="Proteomes" id="UP000237105">
    <property type="component" value="Unassembled WGS sequence"/>
</dbReference>
<keyword evidence="7 14" id="KW-0418">Kinase</keyword>
<dbReference type="InterPro" id="IPR011009">
    <property type="entry name" value="Kinase-like_dom_sf"/>
</dbReference>
<dbReference type="PROSITE" id="PS00108">
    <property type="entry name" value="PROTEIN_KINASE_ST"/>
    <property type="match status" value="1"/>
</dbReference>
<keyword evidence="9" id="KW-0472">Membrane</keyword>
<feature type="compositionally biased region" description="Low complexity" evidence="12">
    <location>
        <begin position="535"/>
        <end position="545"/>
    </location>
</feature>
<reference evidence="15" key="1">
    <citation type="submission" date="2016-06" db="EMBL/GenBank/DDBJ databases">
        <title>Parallel loss of symbiosis genes in relatives of nitrogen-fixing non-legume Parasponia.</title>
        <authorList>
            <person name="Van Velzen R."/>
            <person name="Holmer R."/>
            <person name="Bu F."/>
            <person name="Rutten L."/>
            <person name="Van Zeijl A."/>
            <person name="Liu W."/>
            <person name="Santuari L."/>
            <person name="Cao Q."/>
            <person name="Sharma T."/>
            <person name="Shen D."/>
            <person name="Roswanjaya Y."/>
            <person name="Wardhani T."/>
            <person name="Kalhor M.S."/>
            <person name="Jansen J."/>
            <person name="Van den Hoogen J."/>
            <person name="Gungor B."/>
            <person name="Hartog M."/>
            <person name="Hontelez J."/>
            <person name="Verver J."/>
            <person name="Yang W.-C."/>
            <person name="Schijlen E."/>
            <person name="Repin R."/>
            <person name="Schilthuizen M."/>
            <person name="Schranz E."/>
            <person name="Heidstra R."/>
            <person name="Miyata K."/>
            <person name="Fedorova E."/>
            <person name="Kohlen W."/>
            <person name="Bisseling T."/>
            <person name="Smit S."/>
            <person name="Geurts R."/>
        </authorList>
    </citation>
    <scope>NUCLEOTIDE SEQUENCE [LARGE SCALE GENOMIC DNA]</scope>
    <source>
        <strain evidence="15">cv. WU1-14</strain>
    </source>
</reference>
<dbReference type="PROSITE" id="PS50011">
    <property type="entry name" value="PROTEIN_KINASE_DOM"/>
    <property type="match status" value="1"/>
</dbReference>
<dbReference type="OrthoDB" id="1156772at2759"/>
<dbReference type="FunFam" id="1.10.510.10:FF:000032">
    <property type="entry name" value="Serine/threonine-protein kinase PBS1"/>
    <property type="match status" value="1"/>
</dbReference>
<evidence type="ECO:0000259" key="13">
    <source>
        <dbReference type="PROSITE" id="PS50011"/>
    </source>
</evidence>
<gene>
    <name evidence="14" type="ORF">PanWU01x14_032690</name>
</gene>
<feature type="compositionally biased region" description="Polar residues" evidence="12">
    <location>
        <begin position="515"/>
        <end position="534"/>
    </location>
</feature>
<evidence type="ECO:0000256" key="6">
    <source>
        <dbReference type="ARBA" id="ARBA00022741"/>
    </source>
</evidence>
<feature type="compositionally biased region" description="Low complexity" evidence="12">
    <location>
        <begin position="480"/>
        <end position="490"/>
    </location>
</feature>
<feature type="compositionally biased region" description="Low complexity" evidence="12">
    <location>
        <begin position="453"/>
        <end position="473"/>
    </location>
</feature>
<feature type="compositionally biased region" description="Low complexity" evidence="12">
    <location>
        <begin position="422"/>
        <end position="446"/>
    </location>
</feature>
<organism evidence="14 15">
    <name type="scientific">Parasponia andersonii</name>
    <name type="common">Sponia andersonii</name>
    <dbReference type="NCBI Taxonomy" id="3476"/>
    <lineage>
        <taxon>Eukaryota</taxon>
        <taxon>Viridiplantae</taxon>
        <taxon>Streptophyta</taxon>
        <taxon>Embryophyta</taxon>
        <taxon>Tracheophyta</taxon>
        <taxon>Spermatophyta</taxon>
        <taxon>Magnoliopsida</taxon>
        <taxon>eudicotyledons</taxon>
        <taxon>Gunneridae</taxon>
        <taxon>Pentapetalae</taxon>
        <taxon>rosids</taxon>
        <taxon>fabids</taxon>
        <taxon>Rosales</taxon>
        <taxon>Cannabaceae</taxon>
        <taxon>Parasponia</taxon>
    </lineage>
</organism>
<dbReference type="STRING" id="3476.A0A2P5DTG1"/>
<proteinExistence type="inferred from homology"/>
<evidence type="ECO:0000313" key="14">
    <source>
        <dbReference type="EMBL" id="PON76583.1"/>
    </source>
</evidence>
<dbReference type="InterPro" id="IPR017441">
    <property type="entry name" value="Protein_kinase_ATP_BS"/>
</dbReference>
<accession>A0A2P5DTG1</accession>
<name>A0A2P5DTG1_PARAD</name>
<protein>
    <submittedName>
        <fullName evidence="14">Serine/threonine protein kinase</fullName>
    </submittedName>
</protein>
<feature type="compositionally biased region" description="Pro residues" evidence="12">
    <location>
        <begin position="345"/>
        <end position="356"/>
    </location>
</feature>
<keyword evidence="15" id="KW-1185">Reference proteome</keyword>
<keyword evidence="10" id="KW-0449">Lipoprotein</keyword>
<keyword evidence="8 11" id="KW-0067">ATP-binding</keyword>
<evidence type="ECO:0000256" key="12">
    <source>
        <dbReference type="SAM" id="MobiDB-lite"/>
    </source>
</evidence>
<dbReference type="InterPro" id="IPR000719">
    <property type="entry name" value="Prot_kinase_dom"/>
</dbReference>
<evidence type="ECO:0000256" key="5">
    <source>
        <dbReference type="ARBA" id="ARBA00022679"/>
    </source>
</evidence>
<evidence type="ECO:0000256" key="1">
    <source>
        <dbReference type="ARBA" id="ARBA00004193"/>
    </source>
</evidence>
<dbReference type="AlphaFoldDB" id="A0A2P5DTG1"/>
<dbReference type="GO" id="GO:0005886">
    <property type="term" value="C:plasma membrane"/>
    <property type="evidence" value="ECO:0007669"/>
    <property type="project" value="UniProtKB-SubCell"/>
</dbReference>
<dbReference type="SMART" id="SM00220">
    <property type="entry name" value="S_TKc"/>
    <property type="match status" value="1"/>
</dbReference>
<evidence type="ECO:0000256" key="10">
    <source>
        <dbReference type="ARBA" id="ARBA00023288"/>
    </source>
</evidence>
<feature type="compositionally biased region" description="Low complexity" evidence="12">
    <location>
        <begin position="500"/>
        <end position="514"/>
    </location>
</feature>
<dbReference type="GO" id="GO:0010183">
    <property type="term" value="P:pollen tube guidance"/>
    <property type="evidence" value="ECO:0007669"/>
    <property type="project" value="UniProtKB-ARBA"/>
</dbReference>
<dbReference type="PANTHER" id="PTHR47985:SF32">
    <property type="entry name" value="RECEPTOR-LIKE KINASE LIP2"/>
    <property type="match status" value="1"/>
</dbReference>
<dbReference type="FunFam" id="3.30.200.20:FF:000266">
    <property type="entry name" value="probable serine/threonine-protein kinase RLCKVII"/>
    <property type="match status" value="1"/>
</dbReference>
<evidence type="ECO:0000256" key="11">
    <source>
        <dbReference type="PROSITE-ProRule" id="PRU10141"/>
    </source>
</evidence>
<keyword evidence="5" id="KW-0808">Transferase</keyword>
<dbReference type="Gene3D" id="3.30.200.20">
    <property type="entry name" value="Phosphorylase Kinase, domain 1"/>
    <property type="match status" value="1"/>
</dbReference>
<evidence type="ECO:0000256" key="7">
    <source>
        <dbReference type="ARBA" id="ARBA00022777"/>
    </source>
</evidence>
<evidence type="ECO:0000256" key="4">
    <source>
        <dbReference type="ARBA" id="ARBA00022527"/>
    </source>
</evidence>
<comment type="caution">
    <text evidence="14">The sequence shown here is derived from an EMBL/GenBank/DDBJ whole genome shotgun (WGS) entry which is preliminary data.</text>
</comment>
<feature type="region of interest" description="Disordered" evidence="12">
    <location>
        <begin position="1"/>
        <end position="42"/>
    </location>
</feature>
<dbReference type="PANTHER" id="PTHR47985">
    <property type="entry name" value="OS07G0668900 PROTEIN"/>
    <property type="match status" value="1"/>
</dbReference>
<dbReference type="SUPFAM" id="SSF56112">
    <property type="entry name" value="Protein kinase-like (PK-like)"/>
    <property type="match status" value="1"/>
</dbReference>
<dbReference type="GO" id="GO:0004674">
    <property type="term" value="F:protein serine/threonine kinase activity"/>
    <property type="evidence" value="ECO:0007669"/>
    <property type="project" value="UniProtKB-KW"/>
</dbReference>
<dbReference type="GO" id="GO:0005524">
    <property type="term" value="F:ATP binding"/>
    <property type="evidence" value="ECO:0007669"/>
    <property type="project" value="UniProtKB-UniRule"/>
</dbReference>
<sequence>MSCFPCFSSKRSKKSSSRNDNGSARKVNGASNSPENKRQGEEKIINSQNFTFRELATATKNFRQECLLGEGGFGRVYKGTVEASGQVVAVKQLDRNGLQGHKEFLAEVLTLSLLHHPNLVNLIGYCADGDQRLLVFEYLSGGSLDDHLLDLKPNQKPLDWFTRIKIGFGIATGLEHLHEKANPPIIYRDLKSSNILFDDGLNPKLSDFGLVNLGPGGDSHVSSRVMGTYGYSAPEYTRGGQLTLQSDIYSFGVVFLELITGRRAIDTTRPNDEQNLVSWAQPFFRDPKKYPELADPLLNGQFPEKDLNQAVAIVAMCLQEEASARPLISDVVTTLSFLSTTPTECIPPPLPAPTPPANEDASNEKDPESNSSVHENGESSENVDSESSEYEDEEGRDEGQGTAKEGKQWQSNSSRKSRMRSVDTSASSSSKSSSGSHEGSVSSSYRSSKRSSSHGSVSSRNSSSGSNHLTSTSRSRKSSEGSVSSGQKGSTESLDKIESLSRGSTKGSRTGSFTMSRRSSRAAQSENFSLSRNTSLSSEGSLGRSECLDHSYSLGSQDGIVSLHHNNSVGSVDGGIHSLQ</sequence>
<dbReference type="CDD" id="cd14066">
    <property type="entry name" value="STKc_IRAK"/>
    <property type="match status" value="1"/>
</dbReference>
<dbReference type="EMBL" id="JXTB01000017">
    <property type="protein sequence ID" value="PON76583.1"/>
    <property type="molecule type" value="Genomic_DNA"/>
</dbReference>
<evidence type="ECO:0000256" key="3">
    <source>
        <dbReference type="ARBA" id="ARBA00022475"/>
    </source>
</evidence>
<dbReference type="Pfam" id="PF00069">
    <property type="entry name" value="Pkinase"/>
    <property type="match status" value="1"/>
</dbReference>
<evidence type="ECO:0000313" key="15">
    <source>
        <dbReference type="Proteomes" id="UP000237105"/>
    </source>
</evidence>
<feature type="compositionally biased region" description="Acidic residues" evidence="12">
    <location>
        <begin position="381"/>
        <end position="396"/>
    </location>
</feature>
<dbReference type="GO" id="GO:0090404">
    <property type="term" value="C:pollen tube tip"/>
    <property type="evidence" value="ECO:0007669"/>
    <property type="project" value="UniProtKB-ARBA"/>
</dbReference>
<keyword evidence="4 14" id="KW-0723">Serine/threonine-protein kinase</keyword>
<keyword evidence="3" id="KW-1003">Cell membrane</keyword>
<comment type="subcellular location">
    <subcellularLocation>
        <location evidence="1">Cell membrane</location>
        <topology evidence="1">Lipid-anchor</topology>
    </subcellularLocation>
</comment>
<evidence type="ECO:0000256" key="2">
    <source>
        <dbReference type="ARBA" id="ARBA00008684"/>
    </source>
</evidence>
<feature type="region of interest" description="Disordered" evidence="12">
    <location>
        <begin position="342"/>
        <end position="580"/>
    </location>
</feature>
<comment type="similarity">
    <text evidence="2">Belongs to the protein kinase superfamily. Ser/Thr protein kinase family.</text>
</comment>
<feature type="binding site" evidence="11">
    <location>
        <position position="91"/>
    </location>
    <ligand>
        <name>ATP</name>
        <dbReference type="ChEBI" id="CHEBI:30616"/>
    </ligand>
</feature>
<dbReference type="Gene3D" id="1.10.510.10">
    <property type="entry name" value="Transferase(Phosphotransferase) domain 1"/>
    <property type="match status" value="1"/>
</dbReference>
<dbReference type="InterPro" id="IPR008271">
    <property type="entry name" value="Ser/Thr_kinase_AS"/>
</dbReference>
<feature type="domain" description="Protein kinase" evidence="13">
    <location>
        <begin position="62"/>
        <end position="338"/>
    </location>
</feature>